<evidence type="ECO:0000256" key="1">
    <source>
        <dbReference type="SAM" id="Phobius"/>
    </source>
</evidence>
<sequence>MPSTTFLKPAFIVVLIVALAFTAASLFSPAWRKIDNYSSVGLVTTDCNFQACWWYGDNRPDWEKPCLALMIVFVPGAHCGQVFVCVIALAAIVVTLAIYGAKSENAFRGVTPYTVAPPVTVYNTNEFGYSYWLALIAAIFMAIATAIAASNAMVSMSMTANS</sequence>
<dbReference type="AlphaFoldDB" id="A0A811JVD2"/>
<keyword evidence="1" id="KW-0812">Transmembrane</keyword>
<evidence type="ECO:0000313" key="3">
    <source>
        <dbReference type="Proteomes" id="UP000614601"/>
    </source>
</evidence>
<reference evidence="2" key="1">
    <citation type="submission" date="2020-09" db="EMBL/GenBank/DDBJ databases">
        <authorList>
            <person name="Kikuchi T."/>
        </authorList>
    </citation>
    <scope>NUCLEOTIDE SEQUENCE</scope>
    <source>
        <strain evidence="2">SH1</strain>
    </source>
</reference>
<dbReference type="OrthoDB" id="5823731at2759"/>
<gene>
    <name evidence="2" type="ORF">BOKJ2_LOCUS1876</name>
</gene>
<proteinExistence type="predicted"/>
<evidence type="ECO:0000313" key="2">
    <source>
        <dbReference type="EMBL" id="CAD5207192.1"/>
    </source>
</evidence>
<dbReference type="Proteomes" id="UP000614601">
    <property type="component" value="Unassembled WGS sequence"/>
</dbReference>
<comment type="caution">
    <text evidence="2">The sequence shown here is derived from an EMBL/GenBank/DDBJ whole genome shotgun (WGS) entry which is preliminary data.</text>
</comment>
<feature type="transmembrane region" description="Helical" evidence="1">
    <location>
        <begin position="66"/>
        <end position="99"/>
    </location>
</feature>
<dbReference type="Proteomes" id="UP000783686">
    <property type="component" value="Unassembled WGS sequence"/>
</dbReference>
<dbReference type="EMBL" id="CAJFDH010000001">
    <property type="protein sequence ID" value="CAD5207192.1"/>
    <property type="molecule type" value="Genomic_DNA"/>
</dbReference>
<feature type="transmembrane region" description="Helical" evidence="1">
    <location>
        <begin position="129"/>
        <end position="149"/>
    </location>
</feature>
<feature type="transmembrane region" description="Helical" evidence="1">
    <location>
        <begin position="6"/>
        <end position="27"/>
    </location>
</feature>
<name>A0A811JVD2_9BILA</name>
<dbReference type="EMBL" id="CAJFCW020000001">
    <property type="protein sequence ID" value="CAG9084707.1"/>
    <property type="molecule type" value="Genomic_DNA"/>
</dbReference>
<keyword evidence="1" id="KW-1133">Transmembrane helix</keyword>
<organism evidence="2 3">
    <name type="scientific">Bursaphelenchus okinawaensis</name>
    <dbReference type="NCBI Taxonomy" id="465554"/>
    <lineage>
        <taxon>Eukaryota</taxon>
        <taxon>Metazoa</taxon>
        <taxon>Ecdysozoa</taxon>
        <taxon>Nematoda</taxon>
        <taxon>Chromadorea</taxon>
        <taxon>Rhabditida</taxon>
        <taxon>Tylenchina</taxon>
        <taxon>Tylenchomorpha</taxon>
        <taxon>Aphelenchoidea</taxon>
        <taxon>Aphelenchoididae</taxon>
        <taxon>Bursaphelenchus</taxon>
    </lineage>
</organism>
<keyword evidence="3" id="KW-1185">Reference proteome</keyword>
<accession>A0A811JVD2</accession>
<protein>
    <submittedName>
        <fullName evidence="2">Uncharacterized protein</fullName>
    </submittedName>
</protein>
<keyword evidence="1" id="KW-0472">Membrane</keyword>